<dbReference type="AlphaFoldDB" id="A0A2I0TI92"/>
<reference evidence="3" key="1">
    <citation type="submission" date="2017-11" db="EMBL/GenBank/DDBJ databases">
        <authorList>
            <person name="Lima N.C."/>
            <person name="Parody-Merino A.M."/>
            <person name="Battley P.F."/>
            <person name="Fidler A.E."/>
            <person name="Prosdocimi F."/>
        </authorList>
    </citation>
    <scope>NUCLEOTIDE SEQUENCE [LARGE SCALE GENOMIC DNA]</scope>
</reference>
<feature type="compositionally biased region" description="Basic and acidic residues" evidence="1">
    <location>
        <begin position="58"/>
        <end position="74"/>
    </location>
</feature>
<dbReference type="Proteomes" id="UP000233556">
    <property type="component" value="Unassembled WGS sequence"/>
</dbReference>
<keyword evidence="3" id="KW-1185">Reference proteome</keyword>
<organism evidence="2 3">
    <name type="scientific">Limosa lapponica baueri</name>
    <dbReference type="NCBI Taxonomy" id="1758121"/>
    <lineage>
        <taxon>Eukaryota</taxon>
        <taxon>Metazoa</taxon>
        <taxon>Chordata</taxon>
        <taxon>Craniata</taxon>
        <taxon>Vertebrata</taxon>
        <taxon>Euteleostomi</taxon>
        <taxon>Archelosauria</taxon>
        <taxon>Archosauria</taxon>
        <taxon>Dinosauria</taxon>
        <taxon>Saurischia</taxon>
        <taxon>Theropoda</taxon>
        <taxon>Coelurosauria</taxon>
        <taxon>Aves</taxon>
        <taxon>Neognathae</taxon>
        <taxon>Neoaves</taxon>
        <taxon>Charadriiformes</taxon>
        <taxon>Scolopacidae</taxon>
        <taxon>Limosa</taxon>
    </lineage>
</organism>
<feature type="compositionally biased region" description="Basic and acidic residues" evidence="1">
    <location>
        <begin position="1"/>
        <end position="12"/>
    </location>
</feature>
<evidence type="ECO:0000256" key="1">
    <source>
        <dbReference type="SAM" id="MobiDB-lite"/>
    </source>
</evidence>
<evidence type="ECO:0000313" key="2">
    <source>
        <dbReference type="EMBL" id="PKU33495.1"/>
    </source>
</evidence>
<feature type="region of interest" description="Disordered" evidence="1">
    <location>
        <begin position="58"/>
        <end position="117"/>
    </location>
</feature>
<dbReference type="EMBL" id="KZ510034">
    <property type="protein sequence ID" value="PKU33495.1"/>
    <property type="molecule type" value="Genomic_DNA"/>
</dbReference>
<feature type="compositionally biased region" description="Basic and acidic residues" evidence="1">
    <location>
        <begin position="23"/>
        <end position="34"/>
    </location>
</feature>
<reference evidence="3" key="2">
    <citation type="submission" date="2017-12" db="EMBL/GenBank/DDBJ databases">
        <title>Genome sequence of the Bar-tailed Godwit (Limosa lapponica baueri).</title>
        <authorList>
            <person name="Lima N.C.B."/>
            <person name="Parody-Merino A.M."/>
            <person name="Battley P.F."/>
            <person name="Fidler A.E."/>
            <person name="Prosdocimi F."/>
        </authorList>
    </citation>
    <scope>NUCLEOTIDE SEQUENCE [LARGE SCALE GENOMIC DNA]</scope>
</reference>
<evidence type="ECO:0000313" key="3">
    <source>
        <dbReference type="Proteomes" id="UP000233556"/>
    </source>
</evidence>
<gene>
    <name evidence="2" type="ORF">llap_16202</name>
</gene>
<sequence>MDFLPQREDMRRTPAQGTVCVDPDSKLEKEDRAGVESTTGSQTALVYVKLPGDKVKENKSDQKFSLRKLKEDTVMKQLRRQKKPQEDHQGKQKAKGQPCVSKMVDVSETMGTAVGID</sequence>
<protein>
    <submittedName>
        <fullName evidence="2">Uncharacterized protein</fullName>
    </submittedName>
</protein>
<proteinExistence type="predicted"/>
<accession>A0A2I0TI92</accession>
<name>A0A2I0TI92_LIMLA</name>
<feature type="region of interest" description="Disordered" evidence="1">
    <location>
        <begin position="1"/>
        <end position="41"/>
    </location>
</feature>